<reference evidence="1 2" key="1">
    <citation type="journal article" date="2019" name="Syst. Appl. Microbiol.">
        <title>Characterization of Bifidobacterium species in feaces of the Egyptian fruit bat: Description of B. vespertilionis sp. nov. and B. rousetti sp. nov.</title>
        <authorList>
            <person name="Modesto M."/>
            <person name="Satti M."/>
            <person name="Watanabe K."/>
            <person name="Puglisi E."/>
            <person name="Morelli L."/>
            <person name="Huang C.-H."/>
            <person name="Liou J.-S."/>
            <person name="Miyashita M."/>
            <person name="Tamura T."/>
            <person name="Saito S."/>
            <person name="Mori K."/>
            <person name="Huang L."/>
            <person name="Sciavilla P."/>
            <person name="Sandri C."/>
            <person name="Spiezio C."/>
            <person name="Vitali F."/>
            <person name="Cavalieri D."/>
            <person name="Perpetuini G."/>
            <person name="Tofalo R."/>
            <person name="Bonetti A."/>
            <person name="Arita M."/>
            <person name="Mattarelli P."/>
        </authorList>
    </citation>
    <scope>NUCLEOTIDE SEQUENCE [LARGE SCALE GENOMIC DNA]</scope>
    <source>
        <strain evidence="1 2">RST7</strain>
    </source>
</reference>
<dbReference type="EMBL" id="RZUI01000002">
    <property type="protein sequence ID" value="KAA8831657.1"/>
    <property type="molecule type" value="Genomic_DNA"/>
</dbReference>
<name>A0A5M9ZVJ9_9BIFI</name>
<dbReference type="RefSeq" id="WP_150380830.1">
    <property type="nucleotide sequence ID" value="NZ_RZUI01000002.1"/>
</dbReference>
<dbReference type="OrthoDB" id="4227103at2"/>
<accession>A0A5M9ZVJ9</accession>
<proteinExistence type="predicted"/>
<comment type="caution">
    <text evidence="1">The sequence shown here is derived from an EMBL/GenBank/DDBJ whole genome shotgun (WGS) entry which is preliminary data.</text>
</comment>
<gene>
    <name evidence="1" type="ORF">EMO89_02740</name>
</gene>
<dbReference type="AlphaFoldDB" id="A0A5M9ZVJ9"/>
<organism evidence="1 2">
    <name type="scientific">Bifidobacterium tissieri</name>
    <dbReference type="NCBI Taxonomy" id="1630162"/>
    <lineage>
        <taxon>Bacteria</taxon>
        <taxon>Bacillati</taxon>
        <taxon>Actinomycetota</taxon>
        <taxon>Actinomycetes</taxon>
        <taxon>Bifidobacteriales</taxon>
        <taxon>Bifidobacteriaceae</taxon>
        <taxon>Bifidobacterium</taxon>
    </lineage>
</organism>
<sequence length="84" mass="8931">MSNVITLNGLPGSPTVEVPVQAIPIAGRDGKSAYELAVDHGFEGTVEEWLESLKGTATLDYATDPDVDTIFDDQDSTMEGEMNG</sequence>
<dbReference type="Proteomes" id="UP000412028">
    <property type="component" value="Unassembled WGS sequence"/>
</dbReference>
<evidence type="ECO:0000313" key="1">
    <source>
        <dbReference type="EMBL" id="KAA8831657.1"/>
    </source>
</evidence>
<protein>
    <submittedName>
        <fullName evidence="1">Uncharacterized protein</fullName>
    </submittedName>
</protein>
<evidence type="ECO:0000313" key="2">
    <source>
        <dbReference type="Proteomes" id="UP000412028"/>
    </source>
</evidence>